<dbReference type="Gene3D" id="3.30.950.10">
    <property type="entry name" value="Methyltransferase, Cobalt-precorrin-4 Transmethylase, Domain 2"/>
    <property type="match status" value="1"/>
</dbReference>
<protein>
    <submittedName>
        <fullName evidence="1">SAM-dependent methyltransferase</fullName>
    </submittedName>
</protein>
<gene>
    <name evidence="1" type="ORF">VB248_09460</name>
</gene>
<dbReference type="InterPro" id="IPR014776">
    <property type="entry name" value="4pyrrole_Mease_sub2"/>
</dbReference>
<dbReference type="GO" id="GO:0032259">
    <property type="term" value="P:methylation"/>
    <property type="evidence" value="ECO:0007669"/>
    <property type="project" value="UniProtKB-KW"/>
</dbReference>
<dbReference type="InterPro" id="IPR008189">
    <property type="entry name" value="rRNA_ssu_MeTfrase_I"/>
</dbReference>
<dbReference type="InterPro" id="IPR035996">
    <property type="entry name" value="4pyrrol_Methylase_sf"/>
</dbReference>
<name>A0ABU5Q9T5_9BACT</name>
<evidence type="ECO:0000313" key="2">
    <source>
        <dbReference type="Proteomes" id="UP001302949"/>
    </source>
</evidence>
<dbReference type="RefSeq" id="WP_323296524.1">
    <property type="nucleotide sequence ID" value="NZ_JAYFUM010000009.1"/>
</dbReference>
<dbReference type="GO" id="GO:0008168">
    <property type="term" value="F:methyltransferase activity"/>
    <property type="evidence" value="ECO:0007669"/>
    <property type="project" value="UniProtKB-KW"/>
</dbReference>
<proteinExistence type="predicted"/>
<dbReference type="CDD" id="cd11649">
    <property type="entry name" value="RsmI_like"/>
    <property type="match status" value="1"/>
</dbReference>
<comment type="caution">
    <text evidence="1">The sequence shown here is derived from an EMBL/GenBank/DDBJ whole genome shotgun (WGS) entry which is preliminary data.</text>
</comment>
<evidence type="ECO:0000313" key="1">
    <source>
        <dbReference type="EMBL" id="MEA5139362.1"/>
    </source>
</evidence>
<dbReference type="PIRSF" id="PIRSF005917">
    <property type="entry name" value="MTase_YraL"/>
    <property type="match status" value="1"/>
</dbReference>
<dbReference type="PANTHER" id="PTHR46111:SF2">
    <property type="entry name" value="SAM-DEPENDENT METHYLTRANSFERASE"/>
    <property type="match status" value="1"/>
</dbReference>
<dbReference type="InterPro" id="IPR014777">
    <property type="entry name" value="4pyrrole_Mease_sub1"/>
</dbReference>
<dbReference type="Gene3D" id="3.40.1010.10">
    <property type="entry name" value="Cobalt-precorrin-4 Transmethylase, Domain 1"/>
    <property type="match status" value="1"/>
</dbReference>
<keyword evidence="2" id="KW-1185">Reference proteome</keyword>
<sequence>MLFLIPTMLAPETAEAVLSPQIKEVIRNTEYYFVENIRTTRRFISELKVGKVIDQLHFFELNKDTSLAQVKQYFKEIPPQKNIGVISEAGCPGVADPGALAVQVAHQMGIKVVPLVGPSSILLGLMASGFSGQSFVFHGYLPIEKVERSKKIKSLEQEAKKGQTQIFMETPFRNNQLLEDLFANLSGASLLCIACNVTAADEMIQTKSINDWKKQKPDLHKKPTMFLLSI</sequence>
<accession>A0ABU5Q9T5</accession>
<dbReference type="EMBL" id="JAYFUM010000009">
    <property type="protein sequence ID" value="MEA5139362.1"/>
    <property type="molecule type" value="Genomic_DNA"/>
</dbReference>
<keyword evidence="1" id="KW-0808">Transferase</keyword>
<reference evidence="1 2" key="1">
    <citation type="submission" date="2023-12" db="EMBL/GenBank/DDBJ databases">
        <title>Novel species of the genus Arcicella isolated from rivers.</title>
        <authorList>
            <person name="Lu H."/>
        </authorList>
    </citation>
    <scope>NUCLEOTIDE SEQUENCE [LARGE SCALE GENOMIC DNA]</scope>
    <source>
        <strain evidence="1 2">KCTC 23307</strain>
    </source>
</reference>
<dbReference type="Proteomes" id="UP001302949">
    <property type="component" value="Unassembled WGS sequence"/>
</dbReference>
<organism evidence="1 2">
    <name type="scientific">Arcicella rigui</name>
    <dbReference type="NCBI Taxonomy" id="797020"/>
    <lineage>
        <taxon>Bacteria</taxon>
        <taxon>Pseudomonadati</taxon>
        <taxon>Bacteroidota</taxon>
        <taxon>Cytophagia</taxon>
        <taxon>Cytophagales</taxon>
        <taxon>Flectobacillaceae</taxon>
        <taxon>Arcicella</taxon>
    </lineage>
</organism>
<dbReference type="SUPFAM" id="SSF53790">
    <property type="entry name" value="Tetrapyrrole methylase"/>
    <property type="match status" value="1"/>
</dbReference>
<keyword evidence="1" id="KW-0489">Methyltransferase</keyword>
<dbReference type="PANTHER" id="PTHR46111">
    <property type="entry name" value="RIBOSOMAL RNA SMALL SUBUNIT METHYLTRANSFERASE I"/>
    <property type="match status" value="1"/>
</dbReference>